<organism evidence="1 2">
    <name type="scientific">Eumeta variegata</name>
    <name type="common">Bagworm moth</name>
    <name type="synonym">Eumeta japonica</name>
    <dbReference type="NCBI Taxonomy" id="151549"/>
    <lineage>
        <taxon>Eukaryota</taxon>
        <taxon>Metazoa</taxon>
        <taxon>Ecdysozoa</taxon>
        <taxon>Arthropoda</taxon>
        <taxon>Hexapoda</taxon>
        <taxon>Insecta</taxon>
        <taxon>Pterygota</taxon>
        <taxon>Neoptera</taxon>
        <taxon>Endopterygota</taxon>
        <taxon>Lepidoptera</taxon>
        <taxon>Glossata</taxon>
        <taxon>Ditrysia</taxon>
        <taxon>Tineoidea</taxon>
        <taxon>Psychidae</taxon>
        <taxon>Oiketicinae</taxon>
        <taxon>Eumeta</taxon>
    </lineage>
</organism>
<protein>
    <submittedName>
        <fullName evidence="1">Uncharacterized protein</fullName>
    </submittedName>
</protein>
<sequence>MTQGRNCNRDEVNDQLNRYCNAAELGNRRFALARVRFRRSQQYEAIYFSSALTGKRLATSVEYESPPPHLTAAFSKTVNECIALLLIQEIVMYNNDVVCRLSRRKRC</sequence>
<dbReference type="AlphaFoldDB" id="A0A4C1ZWD3"/>
<name>A0A4C1ZWD3_EUMVA</name>
<keyword evidence="2" id="KW-1185">Reference proteome</keyword>
<proteinExistence type="predicted"/>
<dbReference type="EMBL" id="BGZK01002145">
    <property type="protein sequence ID" value="GBP91153.1"/>
    <property type="molecule type" value="Genomic_DNA"/>
</dbReference>
<evidence type="ECO:0000313" key="1">
    <source>
        <dbReference type="EMBL" id="GBP91153.1"/>
    </source>
</evidence>
<reference evidence="1 2" key="1">
    <citation type="journal article" date="2019" name="Commun. Biol.">
        <title>The bagworm genome reveals a unique fibroin gene that provides high tensile strength.</title>
        <authorList>
            <person name="Kono N."/>
            <person name="Nakamura H."/>
            <person name="Ohtoshi R."/>
            <person name="Tomita M."/>
            <person name="Numata K."/>
            <person name="Arakawa K."/>
        </authorList>
    </citation>
    <scope>NUCLEOTIDE SEQUENCE [LARGE SCALE GENOMIC DNA]</scope>
</reference>
<evidence type="ECO:0000313" key="2">
    <source>
        <dbReference type="Proteomes" id="UP000299102"/>
    </source>
</evidence>
<dbReference type="Proteomes" id="UP000299102">
    <property type="component" value="Unassembled WGS sequence"/>
</dbReference>
<gene>
    <name evidence="1" type="ORF">EVAR_66318_1</name>
</gene>
<accession>A0A4C1ZWD3</accession>
<comment type="caution">
    <text evidence="1">The sequence shown here is derived from an EMBL/GenBank/DDBJ whole genome shotgun (WGS) entry which is preliminary data.</text>
</comment>